<name>A0A1T5GQN7_9SPHN</name>
<feature type="region of interest" description="Disordered" evidence="1">
    <location>
        <begin position="1"/>
        <end position="39"/>
    </location>
</feature>
<evidence type="ECO:0000313" key="3">
    <source>
        <dbReference type="Proteomes" id="UP000190044"/>
    </source>
</evidence>
<feature type="compositionally biased region" description="Basic and acidic residues" evidence="1">
    <location>
        <begin position="12"/>
        <end position="21"/>
    </location>
</feature>
<gene>
    <name evidence="2" type="ORF">SAMN06295937_10961</name>
</gene>
<reference evidence="3" key="1">
    <citation type="submission" date="2017-02" db="EMBL/GenBank/DDBJ databases">
        <authorList>
            <person name="Varghese N."/>
            <person name="Submissions S."/>
        </authorList>
    </citation>
    <scope>NUCLEOTIDE SEQUENCE [LARGE SCALE GENOMIC DNA]</scope>
    <source>
        <strain evidence="3">R11H</strain>
    </source>
</reference>
<feature type="non-terminal residue" evidence="2">
    <location>
        <position position="39"/>
    </location>
</feature>
<accession>A0A1T5GQN7</accession>
<keyword evidence="3" id="KW-1185">Reference proteome</keyword>
<evidence type="ECO:0000256" key="1">
    <source>
        <dbReference type="SAM" id="MobiDB-lite"/>
    </source>
</evidence>
<sequence length="39" mass="4283">MSGTRANTIADRNPHSMHAPDSRVNPPTCTKFADEPLFV</sequence>
<organism evidence="2 3">
    <name type="scientific">Sphingopyxis flava</name>
    <dbReference type="NCBI Taxonomy" id="1507287"/>
    <lineage>
        <taxon>Bacteria</taxon>
        <taxon>Pseudomonadati</taxon>
        <taxon>Pseudomonadota</taxon>
        <taxon>Alphaproteobacteria</taxon>
        <taxon>Sphingomonadales</taxon>
        <taxon>Sphingomonadaceae</taxon>
        <taxon>Sphingopyxis</taxon>
    </lineage>
</organism>
<proteinExistence type="predicted"/>
<protein>
    <submittedName>
        <fullName evidence="2">Uncharacterized protein</fullName>
    </submittedName>
</protein>
<dbReference type="Proteomes" id="UP000190044">
    <property type="component" value="Unassembled WGS sequence"/>
</dbReference>
<dbReference type="AlphaFoldDB" id="A0A1T5GQN7"/>
<evidence type="ECO:0000313" key="2">
    <source>
        <dbReference type="EMBL" id="SKC10691.1"/>
    </source>
</evidence>
<dbReference type="EMBL" id="FUYP01000096">
    <property type="protein sequence ID" value="SKC10691.1"/>
    <property type="molecule type" value="Genomic_DNA"/>
</dbReference>